<dbReference type="PANTHER" id="PTHR21027:SF1">
    <property type="entry name" value="TRNA-SPLICING ENDONUCLEASE SUBUNIT SEN54"/>
    <property type="match status" value="1"/>
</dbReference>
<sequence>MNQQEIINKKKRDSSNSNGDSNSNDNDIEEEDESSEFRKYFKRQDFLKKRFEKENTSKHDKDTDNDNNGNGDGDDSNDNDDDTQHHNQEKLSLINDQYRMILQNHKKSSSKNQISMAHWVEKEKKFNVTLRKGKYFESMGHQVGSNLYIFIEEALFLQDLGTLELYMNQVPLSIQEAFKLLEVCELPLYKYIAYSYLKKMGYHIIRYKSINENTTNKNNSNNSNAMSKYLDNFNFKLLNNNDPWYKSISTKTFNNSDSSNSNSNSNQNNDSIISRAYHPEIIEFNDIRIEKLKERNLNTTTVVYLDRHQYPQYSRPIIDNQTVGYSFDRIERFIRSNKNINDKYNIIDPSEKKEVNNNNNDNINPNKKYKKSIVYLPEEINSNSTFTSVARKLQIFNTQSLLKDTRYQSRSIHDQQYRIDYNIYKPGGGFKKSNPGPPDMRVTISRFEDPVPSLSVISRLTQESGNSIPIEFCTVNQKDVAFLQFKENLFV</sequence>
<accession>A0A8J4V459</accession>
<gene>
    <name evidence="5" type="ORF">CYY_005459</name>
</gene>
<dbReference type="AlphaFoldDB" id="A0A8J4V459"/>
<evidence type="ECO:0000259" key="4">
    <source>
        <dbReference type="Pfam" id="PF12928"/>
    </source>
</evidence>
<name>A0A8J4V459_9MYCE</name>
<protein>
    <recommendedName>
        <fullName evidence="4">tRNA-splicing endonuclease subunit Sen54 N-terminal domain-containing protein</fullName>
    </recommendedName>
</protein>
<dbReference type="GO" id="GO:0000214">
    <property type="term" value="C:tRNA-intron endonuclease complex"/>
    <property type="evidence" value="ECO:0007669"/>
    <property type="project" value="TreeGrafter"/>
</dbReference>
<dbReference type="Proteomes" id="UP000695562">
    <property type="component" value="Unassembled WGS sequence"/>
</dbReference>
<feature type="compositionally biased region" description="Low complexity" evidence="3">
    <location>
        <begin position="15"/>
        <end position="25"/>
    </location>
</feature>
<comment type="caution">
    <text evidence="5">The sequence shown here is derived from an EMBL/GenBank/DDBJ whole genome shotgun (WGS) entry which is preliminary data.</text>
</comment>
<feature type="compositionally biased region" description="Basic and acidic residues" evidence="3">
    <location>
        <begin position="35"/>
        <end position="64"/>
    </location>
</feature>
<feature type="domain" description="tRNA-splicing endonuclease subunit Sen54 N-terminal" evidence="4">
    <location>
        <begin position="105"/>
        <end position="166"/>
    </location>
</feature>
<dbReference type="OrthoDB" id="408683at2759"/>
<feature type="region of interest" description="Disordered" evidence="3">
    <location>
        <begin position="1"/>
        <end position="85"/>
    </location>
</feature>
<dbReference type="GO" id="GO:0000379">
    <property type="term" value="P:tRNA-type intron splice site recognition and cleavage"/>
    <property type="evidence" value="ECO:0007669"/>
    <property type="project" value="TreeGrafter"/>
</dbReference>
<organism evidence="5 6">
    <name type="scientific">Polysphondylium violaceum</name>
    <dbReference type="NCBI Taxonomy" id="133409"/>
    <lineage>
        <taxon>Eukaryota</taxon>
        <taxon>Amoebozoa</taxon>
        <taxon>Evosea</taxon>
        <taxon>Eumycetozoa</taxon>
        <taxon>Dictyostelia</taxon>
        <taxon>Dictyosteliales</taxon>
        <taxon>Dictyosteliaceae</taxon>
        <taxon>Polysphondylium</taxon>
    </lineage>
</organism>
<reference evidence="5" key="1">
    <citation type="submission" date="2020-01" db="EMBL/GenBank/DDBJ databases">
        <title>Development of genomics and gene disruption for Polysphondylium violaceum indicates a role for the polyketide synthase stlB in stalk morphogenesis.</title>
        <authorList>
            <person name="Narita B."/>
            <person name="Kawabe Y."/>
            <person name="Kin K."/>
            <person name="Saito T."/>
            <person name="Gibbs R."/>
            <person name="Kuspa A."/>
            <person name="Muzny D."/>
            <person name="Queller D."/>
            <person name="Richards S."/>
            <person name="Strassman J."/>
            <person name="Sucgang R."/>
            <person name="Worley K."/>
            <person name="Schaap P."/>
        </authorList>
    </citation>
    <scope>NUCLEOTIDE SEQUENCE</scope>
    <source>
        <strain evidence="5">QSvi11</strain>
    </source>
</reference>
<comment type="similarity">
    <text evidence="1">Belongs to the SEN54 family.</text>
</comment>
<evidence type="ECO:0000256" key="2">
    <source>
        <dbReference type="ARBA" id="ARBA00022694"/>
    </source>
</evidence>
<dbReference type="EMBL" id="AJWJ01000218">
    <property type="protein sequence ID" value="KAF2073232.1"/>
    <property type="molecule type" value="Genomic_DNA"/>
</dbReference>
<dbReference type="InterPro" id="IPR024337">
    <property type="entry name" value="tRNA_splic_suSen54"/>
</dbReference>
<dbReference type="PANTHER" id="PTHR21027">
    <property type="entry name" value="TRNA-SPLICING ENDONUCLEASE SUBUNIT SEN54"/>
    <property type="match status" value="1"/>
</dbReference>
<keyword evidence="2" id="KW-0819">tRNA processing</keyword>
<evidence type="ECO:0000256" key="3">
    <source>
        <dbReference type="SAM" id="MobiDB-lite"/>
    </source>
</evidence>
<evidence type="ECO:0000313" key="5">
    <source>
        <dbReference type="EMBL" id="KAF2073232.1"/>
    </source>
</evidence>
<keyword evidence="6" id="KW-1185">Reference proteome</keyword>
<proteinExistence type="inferred from homology"/>
<evidence type="ECO:0000256" key="1">
    <source>
        <dbReference type="ARBA" id="ARBA00005736"/>
    </source>
</evidence>
<feature type="compositionally biased region" description="Acidic residues" evidence="3">
    <location>
        <begin position="72"/>
        <end position="81"/>
    </location>
</feature>
<evidence type="ECO:0000313" key="6">
    <source>
        <dbReference type="Proteomes" id="UP000695562"/>
    </source>
</evidence>
<dbReference type="Pfam" id="PF12928">
    <property type="entry name" value="tRNA_int_end_N2"/>
    <property type="match status" value="1"/>
</dbReference>
<dbReference type="InterPro" id="IPR024336">
    <property type="entry name" value="tRNA_splic_suSen54_N"/>
</dbReference>